<accession>A0ABT4JDH4</accession>
<name>A0ABT4JDH4_9RHOB</name>
<evidence type="ECO:0000313" key="2">
    <source>
        <dbReference type="Proteomes" id="UP001149822"/>
    </source>
</evidence>
<comment type="caution">
    <text evidence="1">The sequence shown here is derived from an EMBL/GenBank/DDBJ whole genome shotgun (WGS) entry which is preliminary data.</text>
</comment>
<dbReference type="EMBL" id="JAPTYD010000151">
    <property type="protein sequence ID" value="MCZ0964586.1"/>
    <property type="molecule type" value="Genomic_DNA"/>
</dbReference>
<gene>
    <name evidence="1" type="ORF">OU682_23910</name>
</gene>
<dbReference type="RefSeq" id="WP_268944671.1">
    <property type="nucleotide sequence ID" value="NZ_JAPTYD010000151.1"/>
</dbReference>
<reference evidence="1" key="1">
    <citation type="submission" date="2022-12" db="EMBL/GenBank/DDBJ databases">
        <title>Paracoccus sp. EF6 isolated from a lake water.</title>
        <authorList>
            <person name="Liu H."/>
        </authorList>
    </citation>
    <scope>NUCLEOTIDE SEQUENCE</scope>
    <source>
        <strain evidence="1">EF6</strain>
    </source>
</reference>
<dbReference type="Proteomes" id="UP001149822">
    <property type="component" value="Unassembled WGS sequence"/>
</dbReference>
<proteinExistence type="predicted"/>
<evidence type="ECO:0000313" key="1">
    <source>
        <dbReference type="EMBL" id="MCZ0964586.1"/>
    </source>
</evidence>
<keyword evidence="2" id="KW-1185">Reference proteome</keyword>
<organism evidence="1 2">
    <name type="scientific">Paracoccus benzoatiresistens</name>
    <dbReference type="NCBI Taxonomy" id="2997341"/>
    <lineage>
        <taxon>Bacteria</taxon>
        <taxon>Pseudomonadati</taxon>
        <taxon>Pseudomonadota</taxon>
        <taxon>Alphaproteobacteria</taxon>
        <taxon>Rhodobacterales</taxon>
        <taxon>Paracoccaceae</taxon>
        <taxon>Paracoccus</taxon>
    </lineage>
</organism>
<sequence length="41" mass="4376">MFDPDMLRLDGHIVVTGIGHVFSGAGAGARDVATIARWMFS</sequence>
<protein>
    <submittedName>
        <fullName evidence="1">Uncharacterized protein</fullName>
    </submittedName>
</protein>